<dbReference type="PROSITE" id="PS50110">
    <property type="entry name" value="RESPONSE_REGULATORY"/>
    <property type="match status" value="1"/>
</dbReference>
<evidence type="ECO:0000256" key="5">
    <source>
        <dbReference type="ARBA" id="ARBA00048267"/>
    </source>
</evidence>
<feature type="active site" evidence="6">
    <location>
        <position position="304"/>
    </location>
</feature>
<gene>
    <name evidence="10" type="ORF">OMM_00536</name>
</gene>
<dbReference type="PANTHER" id="PTHR42872:SF6">
    <property type="entry name" value="PROTEIN-GLUTAMATE METHYLESTERASE_PROTEIN-GLUTAMINE GLUTAMINASE"/>
    <property type="match status" value="1"/>
</dbReference>
<dbReference type="Gene3D" id="3.40.50.180">
    <property type="entry name" value="Methylesterase CheB, C-terminal domain"/>
    <property type="match status" value="1"/>
</dbReference>
<feature type="active site" evidence="6">
    <location>
        <position position="185"/>
    </location>
</feature>
<sequence length="355" mass="38838">MSKMKIFIVNDSKVLTALMRAIVETEPGYQIVGTASDGRHAVDQMKYIQPDLILMDIHMPRMNGVEAVRAIIHQYPKTRILITSATINRNMKLIFDALKYGAIDYIKSPSLSAQPGTHIDQKTLRKAGKKLLNKIKTVTNVKLEKSGLMLKQETITPRYCVKKNLQKNIKSIPFGNMPVLGIGCSTGGPSTVALLLSSMVKPLPGPVLICQHIDPGFDDSFANWLASETKFNVSVPKNQCQLLPNHIYVAKAGKNMLLSGQRICFEQPSSSQIYTPNIDKMFISIASNNGKNACSIVLTGMGDDGAKGAKAIMDNGGTVFIQNEDTAIVESMPNRARALTDIMIGYSPEVLGKKQ</sequence>
<dbReference type="InterPro" id="IPR011006">
    <property type="entry name" value="CheY-like_superfamily"/>
</dbReference>
<comment type="caution">
    <text evidence="10">The sequence shown here is derived from an EMBL/GenBank/DDBJ whole genome shotgun (WGS) entry which is preliminary data.</text>
</comment>
<evidence type="ECO:0000256" key="4">
    <source>
        <dbReference type="ARBA" id="ARBA00039140"/>
    </source>
</evidence>
<proteinExistence type="predicted"/>
<evidence type="ECO:0000313" key="11">
    <source>
        <dbReference type="Proteomes" id="UP000189670"/>
    </source>
</evidence>
<keyword evidence="7" id="KW-0597">Phosphoprotein</keyword>
<evidence type="ECO:0000256" key="3">
    <source>
        <dbReference type="ARBA" id="ARBA00022801"/>
    </source>
</evidence>
<dbReference type="SUPFAM" id="SSF52172">
    <property type="entry name" value="CheY-like"/>
    <property type="match status" value="1"/>
</dbReference>
<dbReference type="Gene3D" id="3.40.50.2300">
    <property type="match status" value="1"/>
</dbReference>
<evidence type="ECO:0000256" key="1">
    <source>
        <dbReference type="ARBA" id="ARBA00022490"/>
    </source>
</evidence>
<evidence type="ECO:0000256" key="7">
    <source>
        <dbReference type="PROSITE-ProRule" id="PRU00169"/>
    </source>
</evidence>
<evidence type="ECO:0000313" key="10">
    <source>
        <dbReference type="EMBL" id="ETR74001.1"/>
    </source>
</evidence>
<evidence type="ECO:0000256" key="2">
    <source>
        <dbReference type="ARBA" id="ARBA00022500"/>
    </source>
</evidence>
<dbReference type="PROSITE" id="PS50122">
    <property type="entry name" value="CHEB"/>
    <property type="match status" value="1"/>
</dbReference>
<dbReference type="CDD" id="cd16432">
    <property type="entry name" value="CheB_Rec"/>
    <property type="match status" value="1"/>
</dbReference>
<protein>
    <recommendedName>
        <fullName evidence="4">protein-glutamate methylesterase</fullName>
        <ecNumber evidence="4">3.1.1.61</ecNumber>
    </recommendedName>
</protein>
<dbReference type="PIRSF" id="PIRSF000876">
    <property type="entry name" value="RR_chemtxs_CheB"/>
    <property type="match status" value="1"/>
</dbReference>
<dbReference type="InterPro" id="IPR000673">
    <property type="entry name" value="Sig_transdc_resp-reg_Me-estase"/>
</dbReference>
<feature type="domain" description="CheB-type methylesterase" evidence="9">
    <location>
        <begin position="173"/>
        <end position="336"/>
    </location>
</feature>
<organism evidence="10 11">
    <name type="scientific">Candidatus Magnetoglobus multicellularis str. Araruama</name>
    <dbReference type="NCBI Taxonomy" id="890399"/>
    <lineage>
        <taxon>Bacteria</taxon>
        <taxon>Pseudomonadati</taxon>
        <taxon>Thermodesulfobacteriota</taxon>
        <taxon>Desulfobacteria</taxon>
        <taxon>Desulfobacterales</taxon>
        <taxon>Desulfobacteraceae</taxon>
        <taxon>Candidatus Magnetoglobus</taxon>
    </lineage>
</organism>
<keyword evidence="3 6" id="KW-0378">Hydrolase</keyword>
<keyword evidence="1" id="KW-0963">Cytoplasm</keyword>
<dbReference type="EC" id="3.1.1.61" evidence="4"/>
<dbReference type="InterPro" id="IPR008248">
    <property type="entry name" value="CheB-like"/>
</dbReference>
<feature type="modified residue" description="4-aspartylphosphate" evidence="7">
    <location>
        <position position="56"/>
    </location>
</feature>
<dbReference type="CDD" id="cd17541">
    <property type="entry name" value="REC_CheB-like"/>
    <property type="match status" value="1"/>
</dbReference>
<dbReference type="InterPro" id="IPR035909">
    <property type="entry name" value="CheB_C"/>
</dbReference>
<dbReference type="SMART" id="SM00448">
    <property type="entry name" value="REC"/>
    <property type="match status" value="1"/>
</dbReference>
<dbReference type="AlphaFoldDB" id="A0A1V1PGG7"/>
<feature type="domain" description="Response regulatory" evidence="8">
    <location>
        <begin position="5"/>
        <end position="123"/>
    </location>
</feature>
<dbReference type="GO" id="GO:0005737">
    <property type="term" value="C:cytoplasm"/>
    <property type="evidence" value="ECO:0007669"/>
    <property type="project" value="InterPro"/>
</dbReference>
<dbReference type="GO" id="GO:0000156">
    <property type="term" value="F:phosphorelay response regulator activity"/>
    <property type="evidence" value="ECO:0007669"/>
    <property type="project" value="InterPro"/>
</dbReference>
<dbReference type="Pfam" id="PF01339">
    <property type="entry name" value="CheB_methylest"/>
    <property type="match status" value="1"/>
</dbReference>
<evidence type="ECO:0000259" key="8">
    <source>
        <dbReference type="PROSITE" id="PS50110"/>
    </source>
</evidence>
<accession>A0A1V1PGG7</accession>
<evidence type="ECO:0000256" key="6">
    <source>
        <dbReference type="PROSITE-ProRule" id="PRU00050"/>
    </source>
</evidence>
<comment type="catalytic activity">
    <reaction evidence="5">
        <text>[protein]-L-glutamate 5-O-methyl ester + H2O = L-glutamyl-[protein] + methanol + H(+)</text>
        <dbReference type="Rhea" id="RHEA:23236"/>
        <dbReference type="Rhea" id="RHEA-COMP:10208"/>
        <dbReference type="Rhea" id="RHEA-COMP:10311"/>
        <dbReference type="ChEBI" id="CHEBI:15377"/>
        <dbReference type="ChEBI" id="CHEBI:15378"/>
        <dbReference type="ChEBI" id="CHEBI:17790"/>
        <dbReference type="ChEBI" id="CHEBI:29973"/>
        <dbReference type="ChEBI" id="CHEBI:82795"/>
        <dbReference type="EC" id="3.1.1.61"/>
    </reaction>
</comment>
<dbReference type="PANTHER" id="PTHR42872">
    <property type="entry name" value="PROTEIN-GLUTAMATE METHYLESTERASE/PROTEIN-GLUTAMINE GLUTAMINASE"/>
    <property type="match status" value="1"/>
</dbReference>
<dbReference type="EMBL" id="ATBP01000027">
    <property type="protein sequence ID" value="ETR74001.1"/>
    <property type="molecule type" value="Genomic_DNA"/>
</dbReference>
<dbReference type="Pfam" id="PF00072">
    <property type="entry name" value="Response_reg"/>
    <property type="match status" value="1"/>
</dbReference>
<feature type="active site" evidence="6">
    <location>
        <position position="212"/>
    </location>
</feature>
<evidence type="ECO:0000259" key="9">
    <source>
        <dbReference type="PROSITE" id="PS50122"/>
    </source>
</evidence>
<reference evidence="11" key="1">
    <citation type="submission" date="2012-11" db="EMBL/GenBank/DDBJ databases">
        <authorList>
            <person name="Lucero-Rivera Y.E."/>
            <person name="Tovar-Ramirez D."/>
        </authorList>
    </citation>
    <scope>NUCLEOTIDE SEQUENCE [LARGE SCALE GENOMIC DNA]</scope>
    <source>
        <strain evidence="11">Araruama</strain>
    </source>
</reference>
<dbReference type="Proteomes" id="UP000189670">
    <property type="component" value="Unassembled WGS sequence"/>
</dbReference>
<keyword evidence="2 6" id="KW-0145">Chemotaxis</keyword>
<dbReference type="SUPFAM" id="SSF52738">
    <property type="entry name" value="Methylesterase CheB, C-terminal domain"/>
    <property type="match status" value="1"/>
</dbReference>
<dbReference type="InterPro" id="IPR001789">
    <property type="entry name" value="Sig_transdc_resp-reg_receiver"/>
</dbReference>
<dbReference type="GO" id="GO:0006935">
    <property type="term" value="P:chemotaxis"/>
    <property type="evidence" value="ECO:0007669"/>
    <property type="project" value="UniProtKB-UniRule"/>
</dbReference>
<dbReference type="GO" id="GO:0008984">
    <property type="term" value="F:protein-glutamate methylesterase activity"/>
    <property type="evidence" value="ECO:0007669"/>
    <property type="project" value="UniProtKB-EC"/>
</dbReference>
<name>A0A1V1PGG7_9BACT</name>